<dbReference type="Proteomes" id="UP000663870">
    <property type="component" value="Unassembled WGS sequence"/>
</dbReference>
<evidence type="ECO:0000313" key="5">
    <source>
        <dbReference type="EMBL" id="CAF1120440.1"/>
    </source>
</evidence>
<evidence type="ECO:0000313" key="4">
    <source>
        <dbReference type="EMBL" id="CAF0951858.1"/>
    </source>
</evidence>
<reference evidence="4" key="1">
    <citation type="submission" date="2021-02" db="EMBL/GenBank/DDBJ databases">
        <authorList>
            <person name="Nowell W R."/>
        </authorList>
    </citation>
    <scope>NUCLEOTIDE SEQUENCE</scope>
</reference>
<dbReference type="EMBL" id="CAJOAX010005927">
    <property type="protein sequence ID" value="CAF3964641.1"/>
    <property type="molecule type" value="Genomic_DNA"/>
</dbReference>
<dbReference type="EMBL" id="CAJNOL010000571">
    <property type="protein sequence ID" value="CAF1120440.1"/>
    <property type="molecule type" value="Genomic_DNA"/>
</dbReference>
<dbReference type="EMBL" id="CAJNOO010000138">
    <property type="protein sequence ID" value="CAF0822655.1"/>
    <property type="molecule type" value="Genomic_DNA"/>
</dbReference>
<protein>
    <submittedName>
        <fullName evidence="4">Uncharacterized protein</fullName>
    </submittedName>
</protein>
<evidence type="ECO:0000313" key="8">
    <source>
        <dbReference type="EMBL" id="CAF3999658.1"/>
    </source>
</evidence>
<dbReference type="Proteomes" id="UP000663882">
    <property type="component" value="Unassembled WGS sequence"/>
</dbReference>
<dbReference type="InterPro" id="IPR011989">
    <property type="entry name" value="ARM-like"/>
</dbReference>
<name>A0A814DB45_9BILA</name>
<dbReference type="EMBL" id="CAJOBD010001477">
    <property type="protein sequence ID" value="CAF3803323.1"/>
    <property type="molecule type" value="Genomic_DNA"/>
</dbReference>
<dbReference type="Proteomes" id="UP000663889">
    <property type="component" value="Unassembled WGS sequence"/>
</dbReference>
<evidence type="ECO:0000313" key="1">
    <source>
        <dbReference type="EMBL" id="CAF0822655.1"/>
    </source>
</evidence>
<dbReference type="Proteomes" id="UP000663823">
    <property type="component" value="Unassembled WGS sequence"/>
</dbReference>
<organism evidence="4 10">
    <name type="scientific">Rotaria sordida</name>
    <dbReference type="NCBI Taxonomy" id="392033"/>
    <lineage>
        <taxon>Eukaryota</taxon>
        <taxon>Metazoa</taxon>
        <taxon>Spiralia</taxon>
        <taxon>Gnathifera</taxon>
        <taxon>Rotifera</taxon>
        <taxon>Eurotatoria</taxon>
        <taxon>Bdelloidea</taxon>
        <taxon>Philodinida</taxon>
        <taxon>Philodinidae</taxon>
        <taxon>Rotaria</taxon>
    </lineage>
</organism>
<dbReference type="Proteomes" id="UP000663874">
    <property type="component" value="Unassembled WGS sequence"/>
</dbReference>
<evidence type="ECO:0000313" key="3">
    <source>
        <dbReference type="EMBL" id="CAF0931753.1"/>
    </source>
</evidence>
<dbReference type="Gene3D" id="1.25.10.10">
    <property type="entry name" value="Leucine-rich Repeat Variant"/>
    <property type="match status" value="1"/>
</dbReference>
<evidence type="ECO:0000313" key="10">
    <source>
        <dbReference type="Proteomes" id="UP000663889"/>
    </source>
</evidence>
<dbReference type="EMBL" id="CAJNOU010000303">
    <property type="protein sequence ID" value="CAF0951858.1"/>
    <property type="molecule type" value="Genomic_DNA"/>
</dbReference>
<sequence length="68" mass="7894">MEINDQNLEVLATYLHKTFTLSGNERTEAEKTLKQIERNENYSSLLLTLCERPTIPDEIRRASLTNNI</sequence>
<comment type="caution">
    <text evidence="4">The sequence shown here is derived from an EMBL/GenBank/DDBJ whole genome shotgun (WGS) entry which is preliminary data.</text>
</comment>
<dbReference type="EMBL" id="CAJNOT010000299">
    <property type="protein sequence ID" value="CAF0931753.1"/>
    <property type="molecule type" value="Genomic_DNA"/>
</dbReference>
<dbReference type="InterPro" id="IPR016024">
    <property type="entry name" value="ARM-type_fold"/>
</dbReference>
<dbReference type="SUPFAM" id="SSF48371">
    <property type="entry name" value="ARM repeat"/>
    <property type="match status" value="1"/>
</dbReference>
<proteinExistence type="predicted"/>
<dbReference type="Proteomes" id="UP000663854">
    <property type="component" value="Unassembled WGS sequence"/>
</dbReference>
<dbReference type="OrthoDB" id="3268246at2759"/>
<gene>
    <name evidence="8" type="ORF">FNK824_LOCUS25867</name>
    <name evidence="6" type="ORF">JBS370_LOCUS15430</name>
    <name evidence="5" type="ORF">JXQ802_LOCUS20173</name>
    <name evidence="7" type="ORF">OTI717_LOCUS27095</name>
    <name evidence="2" type="ORF">PYM288_LOCUS6814</name>
    <name evidence="1" type="ORF">RFH988_LOCUS5018</name>
    <name evidence="4" type="ORF">SEV965_LOCUS8300</name>
    <name evidence="3" type="ORF">ZHD862_LOCUS8973</name>
</gene>
<evidence type="ECO:0000313" key="7">
    <source>
        <dbReference type="EMBL" id="CAF3964641.1"/>
    </source>
</evidence>
<keyword evidence="9" id="KW-1185">Reference proteome</keyword>
<dbReference type="AlphaFoldDB" id="A0A814DB45"/>
<dbReference type="EMBL" id="CAJOBE010006205">
    <property type="protein sequence ID" value="CAF3999658.1"/>
    <property type="molecule type" value="Genomic_DNA"/>
</dbReference>
<dbReference type="Proteomes" id="UP000663864">
    <property type="component" value="Unassembled WGS sequence"/>
</dbReference>
<accession>A0A814DB45</accession>
<dbReference type="Proteomes" id="UP000663836">
    <property type="component" value="Unassembled WGS sequence"/>
</dbReference>
<evidence type="ECO:0000313" key="9">
    <source>
        <dbReference type="Proteomes" id="UP000663870"/>
    </source>
</evidence>
<dbReference type="EMBL" id="CAJNOH010000077">
    <property type="protein sequence ID" value="CAF0845898.1"/>
    <property type="molecule type" value="Genomic_DNA"/>
</dbReference>
<evidence type="ECO:0000313" key="6">
    <source>
        <dbReference type="EMBL" id="CAF3803323.1"/>
    </source>
</evidence>
<evidence type="ECO:0000313" key="2">
    <source>
        <dbReference type="EMBL" id="CAF0845898.1"/>
    </source>
</evidence>